<gene>
    <name evidence="2" type="ORF">DES35_101649</name>
</gene>
<name>A0A369AD61_9FLAO</name>
<feature type="transmembrane region" description="Helical" evidence="1">
    <location>
        <begin position="22"/>
        <end position="48"/>
    </location>
</feature>
<keyword evidence="1" id="KW-1133">Transmembrane helix</keyword>
<protein>
    <submittedName>
        <fullName evidence="2">Uncharacterized protein</fullName>
    </submittedName>
</protein>
<evidence type="ECO:0000313" key="2">
    <source>
        <dbReference type="EMBL" id="RCX05364.1"/>
    </source>
</evidence>
<proteinExistence type="predicted"/>
<dbReference type="RefSeq" id="WP_148095372.1">
    <property type="nucleotide sequence ID" value="NZ_DAIMVT010000001.1"/>
</dbReference>
<comment type="caution">
    <text evidence="2">The sequence shown here is derived from an EMBL/GenBank/DDBJ whole genome shotgun (WGS) entry which is preliminary data.</text>
</comment>
<accession>A0A369AD61</accession>
<evidence type="ECO:0000313" key="3">
    <source>
        <dbReference type="Proteomes" id="UP000253517"/>
    </source>
</evidence>
<sequence length="132" mass="15274">MNDQKLKSLDTLHIPVWLAKDIAWILVYKPLGVAMILPAVFIAVYICIKTISEKLLFFQNLAILFWISANSTWMAGEFFDFSYKGPAMVLFLLGVISIARHYYLEVKLKPAELTKPYFARFFSKNQTTQKPY</sequence>
<evidence type="ECO:0000256" key="1">
    <source>
        <dbReference type="SAM" id="Phobius"/>
    </source>
</evidence>
<keyword evidence="1" id="KW-0812">Transmembrane</keyword>
<dbReference type="AlphaFoldDB" id="A0A369AD61"/>
<dbReference type="EMBL" id="QPJS01000001">
    <property type="protein sequence ID" value="RCX05364.1"/>
    <property type="molecule type" value="Genomic_DNA"/>
</dbReference>
<feature type="transmembrane region" description="Helical" evidence="1">
    <location>
        <begin position="55"/>
        <end position="75"/>
    </location>
</feature>
<organism evidence="2 3">
    <name type="scientific">Schleiferia thermophila</name>
    <dbReference type="NCBI Taxonomy" id="884107"/>
    <lineage>
        <taxon>Bacteria</taxon>
        <taxon>Pseudomonadati</taxon>
        <taxon>Bacteroidota</taxon>
        <taxon>Flavobacteriia</taxon>
        <taxon>Flavobacteriales</taxon>
        <taxon>Schleiferiaceae</taxon>
        <taxon>Schleiferia</taxon>
    </lineage>
</organism>
<dbReference type="Proteomes" id="UP000253517">
    <property type="component" value="Unassembled WGS sequence"/>
</dbReference>
<reference evidence="2 3" key="1">
    <citation type="submission" date="2018-07" db="EMBL/GenBank/DDBJ databases">
        <title>Genomic Encyclopedia of Type Strains, Phase IV (KMG-IV): sequencing the most valuable type-strain genomes for metagenomic binning, comparative biology and taxonomic classification.</title>
        <authorList>
            <person name="Goeker M."/>
        </authorList>
    </citation>
    <scope>NUCLEOTIDE SEQUENCE [LARGE SCALE GENOMIC DNA]</scope>
    <source>
        <strain evidence="2 3">DSM 21410</strain>
    </source>
</reference>
<feature type="transmembrane region" description="Helical" evidence="1">
    <location>
        <begin position="81"/>
        <end position="99"/>
    </location>
</feature>
<keyword evidence="1" id="KW-0472">Membrane</keyword>
<keyword evidence="3" id="KW-1185">Reference proteome</keyword>